<organism evidence="1 2">
    <name type="scientific">Fodinibius salipaludis</name>
    <dbReference type="NCBI Taxonomy" id="2032627"/>
    <lineage>
        <taxon>Bacteria</taxon>
        <taxon>Pseudomonadati</taxon>
        <taxon>Balneolota</taxon>
        <taxon>Balneolia</taxon>
        <taxon>Balneolales</taxon>
        <taxon>Balneolaceae</taxon>
        <taxon>Fodinibius</taxon>
    </lineage>
</organism>
<comment type="caution">
    <text evidence="1">The sequence shown here is derived from an EMBL/GenBank/DDBJ whole genome shotgun (WGS) entry which is preliminary data.</text>
</comment>
<dbReference type="InterPro" id="IPR018652">
    <property type="entry name" value="DUF2082_NA-bd_Znr"/>
</dbReference>
<name>A0A2A2G9C5_9BACT</name>
<keyword evidence="2" id="KW-1185">Reference proteome</keyword>
<gene>
    <name evidence="1" type="ORF">CK503_09555</name>
</gene>
<protein>
    <submittedName>
        <fullName evidence="1">GTP-binding protein</fullName>
    </submittedName>
</protein>
<dbReference type="Pfam" id="PF09855">
    <property type="entry name" value="Zn_ribbon_13"/>
    <property type="match status" value="1"/>
</dbReference>
<sequence length="69" mass="7985">MQHRNWQCPKCQNNNFETGQVSGTGGFFSKFFNVQTQKFTTVTCSKCQYTELYKTDTSTLHNVLDFFGN</sequence>
<dbReference type="RefSeq" id="WP_095606584.1">
    <property type="nucleotide sequence ID" value="NZ_NSKE01000006.1"/>
</dbReference>
<reference evidence="1 2" key="1">
    <citation type="submission" date="2017-08" db="EMBL/GenBank/DDBJ databases">
        <title>Aliifodinibius alkalisoli sp. nov., isolated from saline alkaline soil.</title>
        <authorList>
            <person name="Liu D."/>
            <person name="Zhang G."/>
        </authorList>
    </citation>
    <scope>NUCLEOTIDE SEQUENCE [LARGE SCALE GENOMIC DNA]</scope>
    <source>
        <strain evidence="1 2">WN023</strain>
    </source>
</reference>
<dbReference type="EMBL" id="NSKE01000006">
    <property type="protein sequence ID" value="PAU93908.1"/>
    <property type="molecule type" value="Genomic_DNA"/>
</dbReference>
<dbReference type="Proteomes" id="UP000218831">
    <property type="component" value="Unassembled WGS sequence"/>
</dbReference>
<accession>A0A2A2G9C5</accession>
<proteinExistence type="predicted"/>
<dbReference type="OrthoDB" id="6293663at2"/>
<evidence type="ECO:0000313" key="1">
    <source>
        <dbReference type="EMBL" id="PAU93908.1"/>
    </source>
</evidence>
<dbReference type="AlphaFoldDB" id="A0A2A2G9C5"/>
<evidence type="ECO:0000313" key="2">
    <source>
        <dbReference type="Proteomes" id="UP000218831"/>
    </source>
</evidence>